<dbReference type="PRINTS" id="PR00421">
    <property type="entry name" value="THIOREDOXIN"/>
</dbReference>
<dbReference type="CDD" id="cd02947">
    <property type="entry name" value="TRX_family"/>
    <property type="match status" value="1"/>
</dbReference>
<dbReference type="PROSITE" id="PS00194">
    <property type="entry name" value="THIOREDOXIN_1"/>
    <property type="match status" value="1"/>
</dbReference>
<dbReference type="GO" id="GO:0005829">
    <property type="term" value="C:cytosol"/>
    <property type="evidence" value="ECO:0007669"/>
    <property type="project" value="TreeGrafter"/>
</dbReference>
<proteinExistence type="inferred from homology"/>
<dbReference type="PROSITE" id="PS51352">
    <property type="entry name" value="THIOREDOXIN_2"/>
    <property type="match status" value="1"/>
</dbReference>
<dbReference type="InterPro" id="IPR013766">
    <property type="entry name" value="Thioredoxin_domain"/>
</dbReference>
<dbReference type="PIRSF" id="PIRSF000077">
    <property type="entry name" value="Thioredoxin"/>
    <property type="match status" value="1"/>
</dbReference>
<dbReference type="GO" id="GO:0045454">
    <property type="term" value="P:cell redox homeostasis"/>
    <property type="evidence" value="ECO:0007669"/>
    <property type="project" value="TreeGrafter"/>
</dbReference>
<gene>
    <name evidence="9" type="ORF">EV190_12648</name>
</gene>
<sequence length="110" mass="11703">MIGTTGVGEVTDGTFEGEVVKADLPVLVQFTAAWCPSCRQMAPVLSAVAEQEGARMKVVRIDVDASPGTPARHGVLAIPTLMVFRGGEAVKSLVGARTQRRLLREIEDVL</sequence>
<evidence type="ECO:0000313" key="10">
    <source>
        <dbReference type="Proteomes" id="UP000295281"/>
    </source>
</evidence>
<evidence type="ECO:0000256" key="1">
    <source>
        <dbReference type="ARBA" id="ARBA00008987"/>
    </source>
</evidence>
<comment type="similarity">
    <text evidence="1 6">Belongs to the thioredoxin family.</text>
</comment>
<keyword evidence="2" id="KW-0813">Transport</keyword>
<dbReference type="GO" id="GO:0015035">
    <property type="term" value="F:protein-disulfide reductase activity"/>
    <property type="evidence" value="ECO:0007669"/>
    <property type="project" value="InterPro"/>
</dbReference>
<keyword evidence="4 7" id="KW-1015">Disulfide bond</keyword>
<dbReference type="Proteomes" id="UP000295281">
    <property type="component" value="Unassembled WGS sequence"/>
</dbReference>
<dbReference type="SUPFAM" id="SSF52833">
    <property type="entry name" value="Thioredoxin-like"/>
    <property type="match status" value="1"/>
</dbReference>
<dbReference type="InterPro" id="IPR017937">
    <property type="entry name" value="Thioredoxin_CS"/>
</dbReference>
<dbReference type="PANTHER" id="PTHR45663:SF11">
    <property type="entry name" value="GEO12009P1"/>
    <property type="match status" value="1"/>
</dbReference>
<comment type="caution">
    <text evidence="9">The sequence shown here is derived from an EMBL/GenBank/DDBJ whole genome shotgun (WGS) entry which is preliminary data.</text>
</comment>
<evidence type="ECO:0000256" key="5">
    <source>
        <dbReference type="ARBA" id="ARBA00023284"/>
    </source>
</evidence>
<dbReference type="InterPro" id="IPR005746">
    <property type="entry name" value="Thioredoxin"/>
</dbReference>
<feature type="domain" description="Thioredoxin" evidence="8">
    <location>
        <begin position="1"/>
        <end position="110"/>
    </location>
</feature>
<keyword evidence="5 7" id="KW-0676">Redox-active center</keyword>
<protein>
    <recommendedName>
        <fullName evidence="6">Thioredoxin</fullName>
    </recommendedName>
</protein>
<evidence type="ECO:0000256" key="4">
    <source>
        <dbReference type="ARBA" id="ARBA00023157"/>
    </source>
</evidence>
<reference evidence="9 10" key="1">
    <citation type="submission" date="2019-03" db="EMBL/GenBank/DDBJ databases">
        <title>Genomic Encyclopedia of Type Strains, Phase IV (KMG-IV): sequencing the most valuable type-strain genomes for metagenomic binning, comparative biology and taxonomic classification.</title>
        <authorList>
            <person name="Goeker M."/>
        </authorList>
    </citation>
    <scope>NUCLEOTIDE SEQUENCE [LARGE SCALE GENOMIC DNA]</scope>
    <source>
        <strain evidence="9 10">DSM 46770</strain>
    </source>
</reference>
<dbReference type="PANTHER" id="PTHR45663">
    <property type="entry name" value="GEO12009P1"/>
    <property type="match status" value="1"/>
</dbReference>
<evidence type="ECO:0000259" key="8">
    <source>
        <dbReference type="PROSITE" id="PS51352"/>
    </source>
</evidence>
<dbReference type="Pfam" id="PF00085">
    <property type="entry name" value="Thioredoxin"/>
    <property type="match status" value="1"/>
</dbReference>
<dbReference type="FunFam" id="3.40.30.10:FF:000001">
    <property type="entry name" value="Thioredoxin"/>
    <property type="match status" value="1"/>
</dbReference>
<dbReference type="EMBL" id="SNYN01000026">
    <property type="protein sequence ID" value="TDQ46141.1"/>
    <property type="molecule type" value="Genomic_DNA"/>
</dbReference>
<name>A0A4R6UH20_9ACTN</name>
<evidence type="ECO:0000313" key="9">
    <source>
        <dbReference type="EMBL" id="TDQ46141.1"/>
    </source>
</evidence>
<accession>A0A4R6UH20</accession>
<keyword evidence="3" id="KW-0249">Electron transport</keyword>
<evidence type="ECO:0000256" key="3">
    <source>
        <dbReference type="ARBA" id="ARBA00022982"/>
    </source>
</evidence>
<dbReference type="RefSeq" id="WP_133743247.1">
    <property type="nucleotide sequence ID" value="NZ_SNYN01000026.1"/>
</dbReference>
<evidence type="ECO:0000256" key="7">
    <source>
        <dbReference type="PIRSR" id="PIRSR000077-4"/>
    </source>
</evidence>
<keyword evidence="10" id="KW-1185">Reference proteome</keyword>
<dbReference type="OrthoDB" id="9790390at2"/>
<dbReference type="AlphaFoldDB" id="A0A4R6UH20"/>
<dbReference type="Gene3D" id="3.40.30.10">
    <property type="entry name" value="Glutaredoxin"/>
    <property type="match status" value="1"/>
</dbReference>
<evidence type="ECO:0000256" key="6">
    <source>
        <dbReference type="PIRNR" id="PIRNR000077"/>
    </source>
</evidence>
<evidence type="ECO:0000256" key="2">
    <source>
        <dbReference type="ARBA" id="ARBA00022448"/>
    </source>
</evidence>
<organism evidence="9 10">
    <name type="scientific">Actinorugispora endophytica</name>
    <dbReference type="NCBI Taxonomy" id="1605990"/>
    <lineage>
        <taxon>Bacteria</taxon>
        <taxon>Bacillati</taxon>
        <taxon>Actinomycetota</taxon>
        <taxon>Actinomycetes</taxon>
        <taxon>Streptosporangiales</taxon>
        <taxon>Nocardiopsidaceae</taxon>
        <taxon>Actinorugispora</taxon>
    </lineage>
</organism>
<feature type="disulfide bond" description="Redox-active" evidence="7">
    <location>
        <begin position="35"/>
        <end position="38"/>
    </location>
</feature>
<dbReference type="InterPro" id="IPR036249">
    <property type="entry name" value="Thioredoxin-like_sf"/>
</dbReference>